<evidence type="ECO:0000313" key="13">
    <source>
        <dbReference type="Proteomes" id="UP000694850"/>
    </source>
</evidence>
<keyword evidence="7" id="KW-0245">EGF-like domain</keyword>
<dbReference type="InterPro" id="IPR001590">
    <property type="entry name" value="Peptidase_M12B"/>
</dbReference>
<organism evidence="13 14">
    <name type="scientific">Orycteropus afer afer</name>
    <dbReference type="NCBI Taxonomy" id="1230840"/>
    <lineage>
        <taxon>Eukaryota</taxon>
        <taxon>Metazoa</taxon>
        <taxon>Chordata</taxon>
        <taxon>Craniata</taxon>
        <taxon>Vertebrata</taxon>
        <taxon>Euteleostomi</taxon>
        <taxon>Mammalia</taxon>
        <taxon>Eutheria</taxon>
        <taxon>Afrotheria</taxon>
        <taxon>Tubulidentata</taxon>
        <taxon>Orycteropodidae</taxon>
        <taxon>Orycteropus</taxon>
    </lineage>
</organism>
<evidence type="ECO:0000256" key="8">
    <source>
        <dbReference type="PROSITE-ProRule" id="PRU00276"/>
    </source>
</evidence>
<protein>
    <submittedName>
        <fullName evidence="14">A disintegrin and metallopeptidase domain 3-like</fullName>
    </submittedName>
</protein>
<dbReference type="InterPro" id="IPR034027">
    <property type="entry name" value="Reprolysin_adamalysin"/>
</dbReference>
<evidence type="ECO:0000313" key="14">
    <source>
        <dbReference type="RefSeq" id="XP_007933254.1"/>
    </source>
</evidence>
<dbReference type="PANTHER" id="PTHR11905:SF26">
    <property type="entry name" value="A DISINTEGRIN AND METALLOPEPTIDASE DOMAIN 3"/>
    <property type="match status" value="1"/>
</dbReference>
<dbReference type="SUPFAM" id="SSF55486">
    <property type="entry name" value="Metalloproteases ('zincins'), catalytic domain"/>
    <property type="match status" value="1"/>
</dbReference>
<dbReference type="FunFam" id="4.10.70.10:FF:000001">
    <property type="entry name" value="Disintegrin and metalloproteinase domain-containing protein 22"/>
    <property type="match status" value="1"/>
</dbReference>
<evidence type="ECO:0000259" key="10">
    <source>
        <dbReference type="PROSITE" id="PS50026"/>
    </source>
</evidence>
<dbReference type="Gene3D" id="4.10.70.10">
    <property type="entry name" value="Disintegrin domain"/>
    <property type="match status" value="1"/>
</dbReference>
<dbReference type="GO" id="GO:0005886">
    <property type="term" value="C:plasma membrane"/>
    <property type="evidence" value="ECO:0007669"/>
    <property type="project" value="TreeGrafter"/>
</dbReference>
<evidence type="ECO:0000256" key="2">
    <source>
        <dbReference type="ARBA" id="ARBA00022692"/>
    </source>
</evidence>
<dbReference type="Gene3D" id="3.40.390.10">
    <property type="entry name" value="Collagenase (Catalytic Domain)"/>
    <property type="match status" value="1"/>
</dbReference>
<dbReference type="SMART" id="SM00608">
    <property type="entry name" value="ACR"/>
    <property type="match status" value="1"/>
</dbReference>
<dbReference type="OrthoDB" id="5951731at2759"/>
<dbReference type="RefSeq" id="XP_007933254.1">
    <property type="nucleotide sequence ID" value="XM_007935063.1"/>
</dbReference>
<evidence type="ECO:0000256" key="1">
    <source>
        <dbReference type="ARBA" id="ARBA00004167"/>
    </source>
</evidence>
<evidence type="ECO:0000256" key="3">
    <source>
        <dbReference type="ARBA" id="ARBA00022989"/>
    </source>
</evidence>
<keyword evidence="2 9" id="KW-0812">Transmembrane</keyword>
<evidence type="ECO:0000256" key="7">
    <source>
        <dbReference type="PROSITE-ProRule" id="PRU00076"/>
    </source>
</evidence>
<dbReference type="Pfam" id="PF08516">
    <property type="entry name" value="ADAM_CR"/>
    <property type="match status" value="1"/>
</dbReference>
<feature type="disulfide bond" evidence="7">
    <location>
        <begin position="557"/>
        <end position="566"/>
    </location>
</feature>
<feature type="disulfide bond" evidence="6">
    <location>
        <begin position="367"/>
        <end position="387"/>
    </location>
</feature>
<feature type="domain" description="Peptidase M12B" evidence="12">
    <location>
        <begin position="97"/>
        <end position="294"/>
    </location>
</feature>
<dbReference type="SMART" id="SM00050">
    <property type="entry name" value="DISIN"/>
    <property type="match status" value="1"/>
</dbReference>
<accession>A0A8B6ZC71</accession>
<dbReference type="GO" id="GO:0007155">
    <property type="term" value="P:cell adhesion"/>
    <property type="evidence" value="ECO:0007669"/>
    <property type="project" value="TreeGrafter"/>
</dbReference>
<feature type="domain" description="Disintegrin" evidence="11">
    <location>
        <begin position="306"/>
        <end position="395"/>
    </location>
</feature>
<dbReference type="InterPro" id="IPR001762">
    <property type="entry name" value="Disintegrin_dom"/>
</dbReference>
<reference evidence="14" key="1">
    <citation type="submission" date="2025-08" db="UniProtKB">
        <authorList>
            <consortium name="RefSeq"/>
        </authorList>
    </citation>
    <scope>IDENTIFICATION</scope>
</reference>
<dbReference type="SUPFAM" id="SSF57552">
    <property type="entry name" value="Blood coagulation inhibitor (disintegrin)"/>
    <property type="match status" value="1"/>
</dbReference>
<comment type="caution">
    <text evidence="7">Lacks conserved residue(s) required for the propagation of feature annotation.</text>
</comment>
<dbReference type="PANTHER" id="PTHR11905">
    <property type="entry name" value="ADAM A DISINTEGRIN AND METALLOPROTEASE DOMAIN"/>
    <property type="match status" value="1"/>
</dbReference>
<dbReference type="PROSITE" id="PS50215">
    <property type="entry name" value="ADAM_MEPRO"/>
    <property type="match status" value="1"/>
</dbReference>
<keyword evidence="4 9" id="KW-0472">Membrane</keyword>
<keyword evidence="3 9" id="KW-1133">Transmembrane helix</keyword>
<evidence type="ECO:0000256" key="4">
    <source>
        <dbReference type="ARBA" id="ARBA00023136"/>
    </source>
</evidence>
<evidence type="ECO:0000259" key="11">
    <source>
        <dbReference type="PROSITE" id="PS50214"/>
    </source>
</evidence>
<comment type="subcellular location">
    <subcellularLocation>
        <location evidence="1">Membrane</location>
        <topology evidence="1">Single-pass membrane protein</topology>
    </subcellularLocation>
</comment>
<dbReference type="Proteomes" id="UP000694850">
    <property type="component" value="Unplaced"/>
</dbReference>
<feature type="disulfide bond" evidence="8">
    <location>
        <begin position="250"/>
        <end position="255"/>
    </location>
</feature>
<dbReference type="GO" id="GO:0004222">
    <property type="term" value="F:metalloendopeptidase activity"/>
    <property type="evidence" value="ECO:0007669"/>
    <property type="project" value="InterPro"/>
</dbReference>
<dbReference type="PROSITE" id="PS01186">
    <property type="entry name" value="EGF_2"/>
    <property type="match status" value="1"/>
</dbReference>
<dbReference type="GO" id="GO:0008584">
    <property type="term" value="P:male gonad development"/>
    <property type="evidence" value="ECO:0007669"/>
    <property type="project" value="TreeGrafter"/>
</dbReference>
<feature type="non-terminal residue" evidence="14">
    <location>
        <position position="1"/>
    </location>
</feature>
<dbReference type="InterPro" id="IPR000742">
    <property type="entry name" value="EGF"/>
</dbReference>
<dbReference type="GO" id="GO:0007339">
    <property type="term" value="P:binding of sperm to zona pellucida"/>
    <property type="evidence" value="ECO:0007669"/>
    <property type="project" value="TreeGrafter"/>
</dbReference>
<dbReference type="GeneID" id="103192136"/>
<dbReference type="CDD" id="cd04269">
    <property type="entry name" value="ZnMc_adamalysin_II_like"/>
    <property type="match status" value="1"/>
</dbReference>
<dbReference type="InterPro" id="IPR036436">
    <property type="entry name" value="Disintegrin_dom_sf"/>
</dbReference>
<dbReference type="GO" id="GO:0006508">
    <property type="term" value="P:proteolysis"/>
    <property type="evidence" value="ECO:0007669"/>
    <property type="project" value="InterPro"/>
</dbReference>
<evidence type="ECO:0000256" key="5">
    <source>
        <dbReference type="ARBA" id="ARBA00023157"/>
    </source>
</evidence>
<keyword evidence="5 7" id="KW-1015">Disulfide bond</keyword>
<dbReference type="InterPro" id="IPR006586">
    <property type="entry name" value="ADAM_Cys-rich"/>
</dbReference>
<feature type="transmembrane region" description="Helical" evidence="9">
    <location>
        <begin position="610"/>
        <end position="631"/>
    </location>
</feature>
<feature type="domain" description="EGF-like" evidence="10">
    <location>
        <begin position="533"/>
        <end position="567"/>
    </location>
</feature>
<proteinExistence type="predicted"/>
<name>A0A8B6ZC71_ORYAF</name>
<gene>
    <name evidence="14" type="primary">LOC103192136</name>
</gene>
<dbReference type="PROSITE" id="PS50026">
    <property type="entry name" value="EGF_3"/>
    <property type="match status" value="1"/>
</dbReference>
<dbReference type="PROSITE" id="PS50214">
    <property type="entry name" value="DISINTEGRIN_2"/>
    <property type="match status" value="1"/>
</dbReference>
<evidence type="ECO:0000256" key="9">
    <source>
        <dbReference type="SAM" id="Phobius"/>
    </source>
</evidence>
<dbReference type="InterPro" id="IPR024079">
    <property type="entry name" value="MetalloPept_cat_dom_sf"/>
</dbReference>
<dbReference type="Pfam" id="PF01421">
    <property type="entry name" value="Reprolysin"/>
    <property type="match status" value="1"/>
</dbReference>
<keyword evidence="13" id="KW-1185">Reference proteome</keyword>
<dbReference type="Pfam" id="PF00200">
    <property type="entry name" value="Disintegrin"/>
    <property type="match status" value="1"/>
</dbReference>
<evidence type="ECO:0000259" key="12">
    <source>
        <dbReference type="PROSITE" id="PS50215"/>
    </source>
</evidence>
<sequence>FQGHCFYHGYAVEIPKSAVSLSTCFGLRGLLQLDNVSYGIEPLPSAAIYEHVIYQIWNDKINFSLLKENYPMTQLEDQPYRILVKSKENSDVVLLKRNLKIQVIMDKALYDYMGSEVPSAVEKVVHIFGLINTIFSQFKMAITLSYLELWSDKNKISTNGDPDDVLQRFLAWKQAYLVQRPNDMAFLLIYRDHPNYMGATYQGMACSAQFAAGIALYPKRITLETFSAVVTQLIGINLGLTYDDIYKCYCPGNMCIMNPEAIHSSGVKFFSSCSLDEFKRIVSQPEFECLQNKTVSKVAFQGRLSKPACGNGILEIPEQCDCGSPEDCKYKKCCNPVDCTLIGFAECGTGTCCDAKTCVIAERGQICRKSRDPCDFTEYCNGTSEFCVPDVVSADLEPCLNFTAFCYGGICRTMERQCVELFGKFAKSADYLCTQEVNFQTDDFGNCKSRRCSFAAILCGKVVCHWTKSELVQVPGYDIQYTYMGGHVCLSAFLRNATLRKLHDNTFVEDGTICGSNKFCKSLNCLSVHGYEKRPNCNSLTKCNGHGVCNQNLNCQCDIGYAPPRCESSPSSIGGSIDDGFWVAQEDEVNYLSDQNQPLFVRQRAAHQQYSLWTSFYIFLPFLILTSIIALKWNKVKQLWNRTGAVSGGPTSEKDQTVE</sequence>
<dbReference type="AlphaFoldDB" id="A0A8B6ZC71"/>
<evidence type="ECO:0000256" key="6">
    <source>
        <dbReference type="PROSITE-ProRule" id="PRU00068"/>
    </source>
</evidence>